<reference evidence="3" key="1">
    <citation type="journal article" date="2019" name="Gigascience">
        <title>De novo genome assembly of the endangered Acer yangbiense, a plant species with extremely small populations endemic to Yunnan Province, China.</title>
        <authorList>
            <person name="Yang J."/>
            <person name="Wariss H.M."/>
            <person name="Tao L."/>
            <person name="Zhang R."/>
            <person name="Yun Q."/>
            <person name="Hollingsworth P."/>
            <person name="Dao Z."/>
            <person name="Luo G."/>
            <person name="Guo H."/>
            <person name="Ma Y."/>
            <person name="Sun W."/>
        </authorList>
    </citation>
    <scope>NUCLEOTIDE SEQUENCE [LARGE SCALE GENOMIC DNA]</scope>
    <source>
        <strain evidence="3">cv. Malutang</strain>
    </source>
</reference>
<dbReference type="AlphaFoldDB" id="A0A5C7II50"/>
<evidence type="ECO:0000256" key="1">
    <source>
        <dbReference type="SAM" id="MobiDB-lite"/>
    </source>
</evidence>
<gene>
    <name evidence="2" type="ORF">EZV62_003690</name>
</gene>
<protein>
    <submittedName>
        <fullName evidence="2">Uncharacterized protein</fullName>
    </submittedName>
</protein>
<feature type="region of interest" description="Disordered" evidence="1">
    <location>
        <begin position="1"/>
        <end position="27"/>
    </location>
</feature>
<name>A0A5C7II50_9ROSI</name>
<evidence type="ECO:0000313" key="2">
    <source>
        <dbReference type="EMBL" id="TXG68755.1"/>
    </source>
</evidence>
<accession>A0A5C7II50</accession>
<dbReference type="Proteomes" id="UP000323000">
    <property type="component" value="Chromosome 2"/>
</dbReference>
<organism evidence="2 3">
    <name type="scientific">Acer yangbiense</name>
    <dbReference type="NCBI Taxonomy" id="1000413"/>
    <lineage>
        <taxon>Eukaryota</taxon>
        <taxon>Viridiplantae</taxon>
        <taxon>Streptophyta</taxon>
        <taxon>Embryophyta</taxon>
        <taxon>Tracheophyta</taxon>
        <taxon>Spermatophyta</taxon>
        <taxon>Magnoliopsida</taxon>
        <taxon>eudicotyledons</taxon>
        <taxon>Gunneridae</taxon>
        <taxon>Pentapetalae</taxon>
        <taxon>rosids</taxon>
        <taxon>malvids</taxon>
        <taxon>Sapindales</taxon>
        <taxon>Sapindaceae</taxon>
        <taxon>Hippocastanoideae</taxon>
        <taxon>Acereae</taxon>
        <taxon>Acer</taxon>
    </lineage>
</organism>
<dbReference type="OrthoDB" id="10538200at2759"/>
<dbReference type="EMBL" id="VAHF01000002">
    <property type="protein sequence ID" value="TXG68755.1"/>
    <property type="molecule type" value="Genomic_DNA"/>
</dbReference>
<comment type="caution">
    <text evidence="2">The sequence shown here is derived from an EMBL/GenBank/DDBJ whole genome shotgun (WGS) entry which is preliminary data.</text>
</comment>
<evidence type="ECO:0000313" key="3">
    <source>
        <dbReference type="Proteomes" id="UP000323000"/>
    </source>
</evidence>
<keyword evidence="3" id="KW-1185">Reference proteome</keyword>
<sequence>MVSEQHSVTSAPPMQAHNLSQGSATSSKLPTPLKLELTVKLDHNNFLLWRQQVLAAIKGMNPLLYTESFYYRRLKGGEDLIWYYEGFFSSSIIPVELDLTEQASSSRRRDNHSVKQSMVLHADVIKKDHLMQSSYCNQYDDHG</sequence>
<proteinExistence type="predicted"/>